<name>A0ABW0NAX1_9BURK</name>
<dbReference type="InterPro" id="IPR013762">
    <property type="entry name" value="Integrase-like_cat_sf"/>
</dbReference>
<dbReference type="Proteomes" id="UP001596037">
    <property type="component" value="Unassembled WGS sequence"/>
</dbReference>
<dbReference type="EMBL" id="JBHSMF010000002">
    <property type="protein sequence ID" value="MFC5496298.1"/>
    <property type="molecule type" value="Genomic_DNA"/>
</dbReference>
<evidence type="ECO:0000313" key="2">
    <source>
        <dbReference type="Proteomes" id="UP001596037"/>
    </source>
</evidence>
<comment type="caution">
    <text evidence="1">The sequence shown here is derived from an EMBL/GenBank/DDBJ whole genome shotgun (WGS) entry which is preliminary data.</text>
</comment>
<keyword evidence="2" id="KW-1185">Reference proteome</keyword>
<proteinExistence type="predicted"/>
<gene>
    <name evidence="1" type="ORF">ACFPOE_02010</name>
</gene>
<accession>A0ABW0NAX1</accession>
<evidence type="ECO:0008006" key="3">
    <source>
        <dbReference type="Google" id="ProtNLM"/>
    </source>
</evidence>
<reference evidence="2" key="1">
    <citation type="journal article" date="2019" name="Int. J. Syst. Evol. Microbiol.">
        <title>The Global Catalogue of Microorganisms (GCM) 10K type strain sequencing project: providing services to taxonomists for standard genome sequencing and annotation.</title>
        <authorList>
            <consortium name="The Broad Institute Genomics Platform"/>
            <consortium name="The Broad Institute Genome Sequencing Center for Infectious Disease"/>
            <person name="Wu L."/>
            <person name="Ma J."/>
        </authorList>
    </citation>
    <scope>NUCLEOTIDE SEQUENCE [LARGE SCALE GENOMIC DNA]</scope>
    <source>
        <strain evidence="2">CCUG 57401</strain>
    </source>
</reference>
<evidence type="ECO:0000313" key="1">
    <source>
        <dbReference type="EMBL" id="MFC5496298.1"/>
    </source>
</evidence>
<protein>
    <recommendedName>
        <fullName evidence="3">Tyr recombinase domain-containing protein</fullName>
    </recommendedName>
</protein>
<organism evidence="1 2">
    <name type="scientific">Caenimonas terrae</name>
    <dbReference type="NCBI Taxonomy" id="696074"/>
    <lineage>
        <taxon>Bacteria</taxon>
        <taxon>Pseudomonadati</taxon>
        <taxon>Pseudomonadota</taxon>
        <taxon>Betaproteobacteria</taxon>
        <taxon>Burkholderiales</taxon>
        <taxon>Comamonadaceae</taxon>
        <taxon>Caenimonas</taxon>
    </lineage>
</organism>
<sequence length="660" mass="74169">MNPTNISPAFAYSYADLKSIGLQKLEENGVSKGVRNNYQTALNSWMKALGLAAGTRVGEEMELSFDGSWTRVMDELRLQGKSPRTIQDRCELMLRWQTMLKDMASEDNLPQDFSAALAECMRRVGMTTGDLERCTGVLLRRIRHWQTGKQRPTSGSLADVAALESGLGLKAGTLSSRLPRATSIRAALRAMAEEGTTCSTAFGARMKTISLACLKYSRQPDGKLLEQWRDLIAYKVDVLRDGVRGHDVWRLKALKSSGCRLNNSNVWEGKVCSAADACWGFLGGYFGWLSLEKVKGGAGIERERVDSLAWLLRKEKVFEYFNWQQRRAGLIHKGLLQTLNACCMLLRPETGWIWLNDELIGSVDERDAVIDVIGLTAGARQNAWRAKCAELHSAYAERVARLESTGSIKPSRDKWEAIQDIVSSKRPLQEVARMIAQLERMEPLSSARMEHSTWTRDVLLLKMLSSNPLRVQHFAVMKYTRDNKGNIYRKAEGGWGLRYDPSDFKNERFASQEAYNANVPQALWPDIERYLNVGRPNLAAADSPYFFLRAPCGPASADDSVFGCDATERYGMWRSEGMTGRIRQMTAVLRPGRPGFGPHSFRHICATDFLKRFPGAYALVAKLLHDKLTTVLRDYGHLEVQDGLDRHFEAFTSELEAARL</sequence>
<dbReference type="RefSeq" id="WP_376848324.1">
    <property type="nucleotide sequence ID" value="NZ_JBHSMF010000002.1"/>
</dbReference>
<dbReference type="Gene3D" id="1.10.443.10">
    <property type="entry name" value="Intergrase catalytic core"/>
    <property type="match status" value="1"/>
</dbReference>